<comment type="caution">
    <text evidence="1">The sequence shown here is derived from an EMBL/GenBank/DDBJ whole genome shotgun (WGS) entry which is preliminary data.</text>
</comment>
<protein>
    <submittedName>
        <fullName evidence="1">Uncharacterized protein</fullName>
    </submittedName>
</protein>
<dbReference type="AlphaFoldDB" id="A0A2R5EL05"/>
<reference evidence="1 2" key="1">
    <citation type="submission" date="2017-08" db="EMBL/GenBank/DDBJ databases">
        <title>Substantial Increase in Enzyme Production by Combined Drug-Resistance Mutations in Paenibacillus agaridevorans.</title>
        <authorList>
            <person name="Tanaka Y."/>
            <person name="Funane K."/>
            <person name="Hosaka T."/>
            <person name="Shiwa Y."/>
            <person name="Fujita N."/>
            <person name="Miyazaki T."/>
            <person name="Yoshikawa H."/>
            <person name="Murakami K."/>
            <person name="Kasahara K."/>
            <person name="Inaoka T."/>
            <person name="Hiraga Y."/>
            <person name="Ochi K."/>
        </authorList>
    </citation>
    <scope>NUCLEOTIDE SEQUENCE [LARGE SCALE GENOMIC DNA]</scope>
    <source>
        <strain evidence="1 2">T-3040</strain>
    </source>
</reference>
<accession>A0A2R5EL05</accession>
<sequence>MKNHTQWRRNSGFEAREYEKSYTRRRNSGFEAREYEKSYTMASE</sequence>
<feature type="non-terminal residue" evidence="1">
    <location>
        <position position="44"/>
    </location>
</feature>
<evidence type="ECO:0000313" key="2">
    <source>
        <dbReference type="Proteomes" id="UP000245202"/>
    </source>
</evidence>
<name>A0A2R5EL05_9BACL</name>
<organism evidence="1 2">
    <name type="scientific">Paenibacillus agaridevorans</name>
    <dbReference type="NCBI Taxonomy" id="171404"/>
    <lineage>
        <taxon>Bacteria</taxon>
        <taxon>Bacillati</taxon>
        <taxon>Bacillota</taxon>
        <taxon>Bacilli</taxon>
        <taxon>Bacillales</taxon>
        <taxon>Paenibacillaceae</taxon>
        <taxon>Paenibacillus</taxon>
    </lineage>
</organism>
<dbReference type="Proteomes" id="UP000245202">
    <property type="component" value="Unassembled WGS sequence"/>
</dbReference>
<dbReference type="EMBL" id="BDQX01000088">
    <property type="protein sequence ID" value="GBG07312.1"/>
    <property type="molecule type" value="Genomic_DNA"/>
</dbReference>
<keyword evidence="2" id="KW-1185">Reference proteome</keyword>
<evidence type="ECO:0000313" key="1">
    <source>
        <dbReference type="EMBL" id="GBG07312.1"/>
    </source>
</evidence>
<proteinExistence type="predicted"/>
<gene>
    <name evidence="1" type="ORF">PAT3040_01860</name>
</gene>